<evidence type="ECO:0000313" key="2">
    <source>
        <dbReference type="Proteomes" id="UP000789901"/>
    </source>
</evidence>
<organism evidence="1 2">
    <name type="scientific">Gigaspora margarita</name>
    <dbReference type="NCBI Taxonomy" id="4874"/>
    <lineage>
        <taxon>Eukaryota</taxon>
        <taxon>Fungi</taxon>
        <taxon>Fungi incertae sedis</taxon>
        <taxon>Mucoromycota</taxon>
        <taxon>Glomeromycotina</taxon>
        <taxon>Glomeromycetes</taxon>
        <taxon>Diversisporales</taxon>
        <taxon>Gigasporaceae</taxon>
        <taxon>Gigaspora</taxon>
    </lineage>
</organism>
<sequence length="116" mass="12991">KKVKVSTSSKNDTLIITSSLPTQMTLIQNDEMIEPPKNLTIVLPLKKASIPHKKSHGTDLPGMKFSYDNPYIVTALATDFHDDQDITMQQGNQIQDTQKVIEHVQETTIDETGKLE</sequence>
<feature type="non-terminal residue" evidence="1">
    <location>
        <position position="1"/>
    </location>
</feature>
<gene>
    <name evidence="1" type="ORF">GMARGA_LOCUS19447</name>
</gene>
<dbReference type="EMBL" id="CAJVQB010016239">
    <property type="protein sequence ID" value="CAG8778977.1"/>
    <property type="molecule type" value="Genomic_DNA"/>
</dbReference>
<comment type="caution">
    <text evidence="1">The sequence shown here is derived from an EMBL/GenBank/DDBJ whole genome shotgun (WGS) entry which is preliminary data.</text>
</comment>
<keyword evidence="2" id="KW-1185">Reference proteome</keyword>
<name>A0ABN7VJB3_GIGMA</name>
<proteinExistence type="predicted"/>
<evidence type="ECO:0000313" key="1">
    <source>
        <dbReference type="EMBL" id="CAG8778977.1"/>
    </source>
</evidence>
<dbReference type="Proteomes" id="UP000789901">
    <property type="component" value="Unassembled WGS sequence"/>
</dbReference>
<protein>
    <submittedName>
        <fullName evidence="1">7783_t:CDS:1</fullName>
    </submittedName>
</protein>
<reference evidence="1 2" key="1">
    <citation type="submission" date="2021-06" db="EMBL/GenBank/DDBJ databases">
        <authorList>
            <person name="Kallberg Y."/>
            <person name="Tangrot J."/>
            <person name="Rosling A."/>
        </authorList>
    </citation>
    <scope>NUCLEOTIDE SEQUENCE [LARGE SCALE GENOMIC DNA]</scope>
    <source>
        <strain evidence="1 2">120-4 pot B 10/14</strain>
    </source>
</reference>
<accession>A0ABN7VJB3</accession>